<dbReference type="PANTHER" id="PTHR34129">
    <property type="entry name" value="BLR1139 PROTEIN"/>
    <property type="match status" value="1"/>
</dbReference>
<dbReference type="PANTHER" id="PTHR34129:SF1">
    <property type="entry name" value="DUF952 DOMAIN-CONTAINING PROTEIN"/>
    <property type="match status" value="1"/>
</dbReference>
<dbReference type="AlphaFoldDB" id="A0A8J3L2L0"/>
<sequence>MAGYGRAVIYHIALPEDWAAAQAAGEYTISTRGVTLAEEGFIHGGQDLAQVEAVRARFYADLDDLRLLVIDEDRLDAPVRLESPPGSGELFPHIYGPVPLAAVVEVRTL</sequence>
<accession>A0A8J3L2L0</accession>
<dbReference type="InterPro" id="IPR009297">
    <property type="entry name" value="DUF952"/>
</dbReference>
<dbReference type="Pfam" id="PF06108">
    <property type="entry name" value="DUF952"/>
    <property type="match status" value="1"/>
</dbReference>
<dbReference type="Gene3D" id="3.20.170.20">
    <property type="entry name" value="Protein of unknown function DUF952"/>
    <property type="match status" value="1"/>
</dbReference>
<reference evidence="1" key="1">
    <citation type="submission" date="2021-01" db="EMBL/GenBank/DDBJ databases">
        <title>Whole genome shotgun sequence of Catellatospora methionotrophica NBRC 14553.</title>
        <authorList>
            <person name="Komaki H."/>
            <person name="Tamura T."/>
        </authorList>
    </citation>
    <scope>NUCLEOTIDE SEQUENCE</scope>
    <source>
        <strain evidence="1">NBRC 14553</strain>
    </source>
</reference>
<gene>
    <name evidence="1" type="ORF">Cme02nite_17540</name>
</gene>
<protein>
    <recommendedName>
        <fullName evidence="3">DUF952 domain-containing protein</fullName>
    </recommendedName>
</protein>
<comment type="caution">
    <text evidence="1">The sequence shown here is derived from an EMBL/GenBank/DDBJ whole genome shotgun (WGS) entry which is preliminary data.</text>
</comment>
<organism evidence="1 2">
    <name type="scientific">Catellatospora methionotrophica</name>
    <dbReference type="NCBI Taxonomy" id="121620"/>
    <lineage>
        <taxon>Bacteria</taxon>
        <taxon>Bacillati</taxon>
        <taxon>Actinomycetota</taxon>
        <taxon>Actinomycetes</taxon>
        <taxon>Micromonosporales</taxon>
        <taxon>Micromonosporaceae</taxon>
        <taxon>Catellatospora</taxon>
    </lineage>
</organism>
<keyword evidence="2" id="KW-1185">Reference proteome</keyword>
<evidence type="ECO:0008006" key="3">
    <source>
        <dbReference type="Google" id="ProtNLM"/>
    </source>
</evidence>
<dbReference type="SUPFAM" id="SSF56399">
    <property type="entry name" value="ADP-ribosylation"/>
    <property type="match status" value="1"/>
</dbReference>
<proteinExistence type="predicted"/>
<dbReference type="Proteomes" id="UP000660339">
    <property type="component" value="Unassembled WGS sequence"/>
</dbReference>
<evidence type="ECO:0000313" key="2">
    <source>
        <dbReference type="Proteomes" id="UP000660339"/>
    </source>
</evidence>
<evidence type="ECO:0000313" key="1">
    <source>
        <dbReference type="EMBL" id="GIG13422.1"/>
    </source>
</evidence>
<dbReference type="EMBL" id="BONJ01000007">
    <property type="protein sequence ID" value="GIG13422.1"/>
    <property type="molecule type" value="Genomic_DNA"/>
</dbReference>
<name>A0A8J3L2L0_9ACTN</name>